<evidence type="ECO:0000256" key="6">
    <source>
        <dbReference type="ARBA" id="ARBA00022763"/>
    </source>
</evidence>
<dbReference type="EC" id="2.1.1.63" evidence="9"/>
<dbReference type="Pfam" id="PF02870">
    <property type="entry name" value="Methyltransf_1N"/>
    <property type="match status" value="1"/>
</dbReference>
<dbReference type="RefSeq" id="WP_211863041.1">
    <property type="nucleotide sequence ID" value="NZ_JAAEDM010000045.1"/>
</dbReference>
<evidence type="ECO:0000256" key="4">
    <source>
        <dbReference type="ARBA" id="ARBA00022603"/>
    </source>
</evidence>
<dbReference type="SUPFAM" id="SSF53155">
    <property type="entry name" value="Methylated DNA-protein cysteine methyltransferase domain"/>
    <property type="match status" value="1"/>
</dbReference>
<evidence type="ECO:0000259" key="10">
    <source>
        <dbReference type="Pfam" id="PF01035"/>
    </source>
</evidence>
<comment type="function">
    <text evidence="9">Involved in the cellular defense against the biological effects of O6-methylguanine (O6-MeG) and O4-methylthymine (O4-MeT) in DNA. Repairs the methylated nucleobase in DNA by stoichiometrically transferring the methyl group to a cysteine residue in the enzyme. This is a suicide reaction: the enzyme is irreversibly inactivated.</text>
</comment>
<feature type="active site" description="Nucleophile; methyl group acceptor" evidence="9">
    <location>
        <position position="117"/>
    </location>
</feature>
<evidence type="ECO:0000256" key="1">
    <source>
        <dbReference type="ARBA" id="ARBA00001286"/>
    </source>
</evidence>
<dbReference type="GO" id="GO:0003908">
    <property type="term" value="F:methylated-DNA-[protein]-cysteine S-methyltransferase activity"/>
    <property type="evidence" value="ECO:0007669"/>
    <property type="project" value="UniProtKB-UniRule"/>
</dbReference>
<accession>A0A9X9WZP7</accession>
<evidence type="ECO:0000256" key="7">
    <source>
        <dbReference type="ARBA" id="ARBA00023204"/>
    </source>
</evidence>
<organism evidence="12 13">
    <name type="scientific">Neoroseomonas soli</name>
    <dbReference type="NCBI Taxonomy" id="1081025"/>
    <lineage>
        <taxon>Bacteria</taxon>
        <taxon>Pseudomonadati</taxon>
        <taxon>Pseudomonadota</taxon>
        <taxon>Alphaproteobacteria</taxon>
        <taxon>Acetobacterales</taxon>
        <taxon>Acetobacteraceae</taxon>
        <taxon>Neoroseomonas</taxon>
    </lineage>
</organism>
<sequence>MPQLSLHTPIGEITVSEEDGAIVALDWGRGRDQEETSLLRRARDQLQDYFDGTRMEFDLPLAPHGTEFRRKVWAALCTIPAGETRSYLDIARQVGCRAPRAIGQANGANPIPILIPCHRVVAADGSLGGYSGGEGEATKRYLLDLERRALGAGPLFTAAPAPAKRRTEAS</sequence>
<dbReference type="AlphaFoldDB" id="A0A9X9WZP7"/>
<evidence type="ECO:0000256" key="5">
    <source>
        <dbReference type="ARBA" id="ARBA00022679"/>
    </source>
</evidence>
<comment type="miscellaneous">
    <text evidence="9">This enzyme catalyzes only one turnover and therefore is not strictly catalytic. According to one definition, an enzyme is a biocatalyst that acts repeatedly and over many reaction cycles.</text>
</comment>
<dbReference type="EMBL" id="JAAEDM010000045">
    <property type="protein sequence ID" value="MBR0672626.1"/>
    <property type="molecule type" value="Genomic_DNA"/>
</dbReference>
<dbReference type="InterPro" id="IPR036217">
    <property type="entry name" value="MethylDNA_cys_MeTrfase_DNAb"/>
</dbReference>
<comment type="subcellular location">
    <subcellularLocation>
        <location evidence="9">Cytoplasm</location>
    </subcellularLocation>
</comment>
<comment type="caution">
    <text evidence="12">The sequence shown here is derived from an EMBL/GenBank/DDBJ whole genome shotgun (WGS) entry which is preliminary data.</text>
</comment>
<dbReference type="PANTHER" id="PTHR10815:SF13">
    <property type="entry name" value="METHYLATED-DNA--PROTEIN-CYSTEINE METHYLTRANSFERASE"/>
    <property type="match status" value="1"/>
</dbReference>
<dbReference type="GO" id="GO:0032259">
    <property type="term" value="P:methylation"/>
    <property type="evidence" value="ECO:0007669"/>
    <property type="project" value="UniProtKB-KW"/>
</dbReference>
<evidence type="ECO:0000259" key="11">
    <source>
        <dbReference type="Pfam" id="PF02870"/>
    </source>
</evidence>
<dbReference type="GO" id="GO:0006307">
    <property type="term" value="P:DNA alkylation repair"/>
    <property type="evidence" value="ECO:0007669"/>
    <property type="project" value="UniProtKB-UniRule"/>
</dbReference>
<dbReference type="CDD" id="cd06445">
    <property type="entry name" value="ATase"/>
    <property type="match status" value="1"/>
</dbReference>
<name>A0A9X9WZP7_9PROT</name>
<proteinExistence type="inferred from homology"/>
<dbReference type="HAMAP" id="MF_00772">
    <property type="entry name" value="OGT"/>
    <property type="match status" value="1"/>
</dbReference>
<evidence type="ECO:0000256" key="3">
    <source>
        <dbReference type="ARBA" id="ARBA00022490"/>
    </source>
</evidence>
<keyword evidence="7 9" id="KW-0234">DNA repair</keyword>
<keyword evidence="3 9" id="KW-0963">Cytoplasm</keyword>
<dbReference type="SUPFAM" id="SSF46767">
    <property type="entry name" value="Methylated DNA-protein cysteine methyltransferase, C-terminal domain"/>
    <property type="match status" value="1"/>
</dbReference>
<dbReference type="InterPro" id="IPR001497">
    <property type="entry name" value="MethylDNA_cys_MeTrfase_AS"/>
</dbReference>
<dbReference type="Pfam" id="PF01035">
    <property type="entry name" value="DNA_binding_1"/>
    <property type="match status" value="1"/>
</dbReference>
<dbReference type="GO" id="GO:0005737">
    <property type="term" value="C:cytoplasm"/>
    <property type="evidence" value="ECO:0007669"/>
    <property type="project" value="UniProtKB-SubCell"/>
</dbReference>
<dbReference type="InterPro" id="IPR023546">
    <property type="entry name" value="MGMT"/>
</dbReference>
<feature type="domain" description="Methylated-DNA-[protein]-cysteine S-methyltransferase DNA binding" evidence="10">
    <location>
        <begin position="67"/>
        <end position="147"/>
    </location>
</feature>
<comment type="catalytic activity">
    <reaction evidence="8 9">
        <text>a 6-O-methyl-2'-deoxyguanosine in DNA + L-cysteinyl-[protein] = S-methyl-L-cysteinyl-[protein] + a 2'-deoxyguanosine in DNA</text>
        <dbReference type="Rhea" id="RHEA:24000"/>
        <dbReference type="Rhea" id="RHEA-COMP:10131"/>
        <dbReference type="Rhea" id="RHEA-COMP:10132"/>
        <dbReference type="Rhea" id="RHEA-COMP:11367"/>
        <dbReference type="Rhea" id="RHEA-COMP:11368"/>
        <dbReference type="ChEBI" id="CHEBI:29950"/>
        <dbReference type="ChEBI" id="CHEBI:82612"/>
        <dbReference type="ChEBI" id="CHEBI:85445"/>
        <dbReference type="ChEBI" id="CHEBI:85448"/>
        <dbReference type="EC" id="2.1.1.63"/>
    </reaction>
</comment>
<reference evidence="12" key="1">
    <citation type="submission" date="2020-01" db="EMBL/GenBank/DDBJ databases">
        <authorList>
            <person name="Rat A."/>
        </authorList>
    </citation>
    <scope>NUCLEOTIDE SEQUENCE</scope>
    <source>
        <strain evidence="12">LMG 31231</strain>
    </source>
</reference>
<dbReference type="Gene3D" id="1.10.10.10">
    <property type="entry name" value="Winged helix-like DNA-binding domain superfamily/Winged helix DNA-binding domain"/>
    <property type="match status" value="1"/>
</dbReference>
<dbReference type="FunFam" id="1.10.10.10:FF:000214">
    <property type="entry name" value="Methylated-DNA--protein-cysteine methyltransferase"/>
    <property type="match status" value="1"/>
</dbReference>
<dbReference type="InterPro" id="IPR036631">
    <property type="entry name" value="MGMT_N_sf"/>
</dbReference>
<dbReference type="InterPro" id="IPR014048">
    <property type="entry name" value="MethylDNA_cys_MeTrfase_DNA-bd"/>
</dbReference>
<dbReference type="InterPro" id="IPR008332">
    <property type="entry name" value="MethylG_MeTrfase_N"/>
</dbReference>
<keyword evidence="5 9" id="KW-0808">Transferase</keyword>
<dbReference type="Proteomes" id="UP001138751">
    <property type="component" value="Unassembled WGS sequence"/>
</dbReference>
<comment type="similarity">
    <text evidence="2 9">Belongs to the MGMT family.</text>
</comment>
<dbReference type="PROSITE" id="PS00374">
    <property type="entry name" value="MGMT"/>
    <property type="match status" value="1"/>
</dbReference>
<dbReference type="PANTHER" id="PTHR10815">
    <property type="entry name" value="METHYLATED-DNA--PROTEIN-CYSTEINE METHYLTRANSFERASE"/>
    <property type="match status" value="1"/>
</dbReference>
<evidence type="ECO:0000313" key="12">
    <source>
        <dbReference type="EMBL" id="MBR0672626.1"/>
    </source>
</evidence>
<protein>
    <recommendedName>
        <fullName evidence="9">Methylated-DNA--protein-cysteine methyltransferase</fullName>
        <ecNumber evidence="9">2.1.1.63</ecNumber>
    </recommendedName>
    <alternativeName>
        <fullName evidence="9">6-O-methylguanine-DNA methyltransferase</fullName>
        <shortName evidence="9">MGMT</shortName>
    </alternativeName>
    <alternativeName>
        <fullName evidence="9">O-6-methylguanine-DNA-alkyltransferase</fullName>
    </alternativeName>
</protein>
<evidence type="ECO:0000256" key="2">
    <source>
        <dbReference type="ARBA" id="ARBA00008711"/>
    </source>
</evidence>
<evidence type="ECO:0000313" key="13">
    <source>
        <dbReference type="Proteomes" id="UP001138751"/>
    </source>
</evidence>
<comment type="catalytic activity">
    <reaction evidence="1 9">
        <text>a 4-O-methyl-thymidine in DNA + L-cysteinyl-[protein] = a thymidine in DNA + S-methyl-L-cysteinyl-[protein]</text>
        <dbReference type="Rhea" id="RHEA:53428"/>
        <dbReference type="Rhea" id="RHEA-COMP:10131"/>
        <dbReference type="Rhea" id="RHEA-COMP:10132"/>
        <dbReference type="Rhea" id="RHEA-COMP:13555"/>
        <dbReference type="Rhea" id="RHEA-COMP:13556"/>
        <dbReference type="ChEBI" id="CHEBI:29950"/>
        <dbReference type="ChEBI" id="CHEBI:82612"/>
        <dbReference type="ChEBI" id="CHEBI:137386"/>
        <dbReference type="ChEBI" id="CHEBI:137387"/>
        <dbReference type="EC" id="2.1.1.63"/>
    </reaction>
</comment>
<keyword evidence="13" id="KW-1185">Reference proteome</keyword>
<dbReference type="NCBIfam" id="TIGR00589">
    <property type="entry name" value="ogt"/>
    <property type="match status" value="1"/>
</dbReference>
<evidence type="ECO:0000256" key="9">
    <source>
        <dbReference type="HAMAP-Rule" id="MF_00772"/>
    </source>
</evidence>
<feature type="domain" description="Methylguanine DNA methyltransferase ribonuclease-like" evidence="11">
    <location>
        <begin position="6"/>
        <end position="63"/>
    </location>
</feature>
<dbReference type="InterPro" id="IPR036388">
    <property type="entry name" value="WH-like_DNA-bd_sf"/>
</dbReference>
<gene>
    <name evidence="12" type="ORF">GXW76_15710</name>
</gene>
<keyword evidence="4 9" id="KW-0489">Methyltransferase</keyword>
<reference evidence="12" key="2">
    <citation type="journal article" date="2021" name="Syst. Appl. Microbiol.">
        <title>Roseomonas hellenica sp. nov., isolated from roots of wild-growing Alkanna tinctoria.</title>
        <authorList>
            <person name="Rat A."/>
            <person name="Naranjo H.D."/>
            <person name="Lebbe L."/>
            <person name="Cnockaert M."/>
            <person name="Krigas N."/>
            <person name="Grigoriadou K."/>
            <person name="Maloupa E."/>
            <person name="Willems A."/>
        </authorList>
    </citation>
    <scope>NUCLEOTIDE SEQUENCE</scope>
    <source>
        <strain evidence="12">LMG 31231</strain>
    </source>
</reference>
<evidence type="ECO:0000256" key="8">
    <source>
        <dbReference type="ARBA" id="ARBA00049348"/>
    </source>
</evidence>
<dbReference type="Gene3D" id="3.30.160.70">
    <property type="entry name" value="Methylated DNA-protein cysteine methyltransferase domain"/>
    <property type="match status" value="1"/>
</dbReference>
<keyword evidence="6 9" id="KW-0227">DNA damage</keyword>